<dbReference type="RefSeq" id="XP_009168194.1">
    <property type="nucleotide sequence ID" value="XM_009169930.1"/>
</dbReference>
<keyword evidence="2" id="KW-1185">Reference proteome</keyword>
<evidence type="ECO:0000313" key="1">
    <source>
        <dbReference type="EMBL" id="KER28048.1"/>
    </source>
</evidence>
<proteinExistence type="predicted"/>
<evidence type="ECO:0000313" key="2">
    <source>
        <dbReference type="Proteomes" id="UP000054324"/>
    </source>
</evidence>
<dbReference type="AlphaFoldDB" id="A0A074ZL16"/>
<dbReference type="GeneID" id="20319212"/>
<gene>
    <name evidence="1" type="ORF">T265_05030</name>
</gene>
<dbReference type="Proteomes" id="UP000054324">
    <property type="component" value="Unassembled WGS sequence"/>
</dbReference>
<dbReference type="KEGG" id="ovi:T265_05030"/>
<dbReference type="CTD" id="20319212"/>
<organism evidence="1 2">
    <name type="scientific">Opisthorchis viverrini</name>
    <name type="common">Southeast Asian liver fluke</name>
    <dbReference type="NCBI Taxonomy" id="6198"/>
    <lineage>
        <taxon>Eukaryota</taxon>
        <taxon>Metazoa</taxon>
        <taxon>Spiralia</taxon>
        <taxon>Lophotrochozoa</taxon>
        <taxon>Platyhelminthes</taxon>
        <taxon>Trematoda</taxon>
        <taxon>Digenea</taxon>
        <taxon>Opisthorchiida</taxon>
        <taxon>Opisthorchiata</taxon>
        <taxon>Opisthorchiidae</taxon>
        <taxon>Opisthorchis</taxon>
    </lineage>
</organism>
<accession>A0A074ZL16</accession>
<sequence length="118" mass="14072">MVHIEKYGDGESFCYWKQPCPIPTNKINWLEEHNAQTWLLIIHSPISTLKVERLPLIDRNHLPHQSPTVWLSCDAFRDVPSVCIFRWHMIYYDLGVIPIPRIHNIKRFHVEMLVHHLT</sequence>
<reference evidence="1 2" key="1">
    <citation type="submission" date="2013-11" db="EMBL/GenBank/DDBJ databases">
        <title>Opisthorchis viverrini - life in the bile duct.</title>
        <authorList>
            <person name="Young N.D."/>
            <person name="Nagarajan N."/>
            <person name="Lin S.J."/>
            <person name="Korhonen P.K."/>
            <person name="Jex A.R."/>
            <person name="Hall R.S."/>
            <person name="Safavi-Hemami H."/>
            <person name="Kaewkong W."/>
            <person name="Bertrand D."/>
            <person name="Gao S."/>
            <person name="Seet Q."/>
            <person name="Wongkham S."/>
            <person name="Teh B.T."/>
            <person name="Wongkham C."/>
            <person name="Intapan P.M."/>
            <person name="Maleewong W."/>
            <person name="Yang X."/>
            <person name="Hu M."/>
            <person name="Wang Z."/>
            <person name="Hofmann A."/>
            <person name="Sternberg P.W."/>
            <person name="Tan P."/>
            <person name="Wang J."/>
            <person name="Gasser R.B."/>
        </authorList>
    </citation>
    <scope>NUCLEOTIDE SEQUENCE [LARGE SCALE GENOMIC DNA]</scope>
</reference>
<dbReference type="EMBL" id="KL596708">
    <property type="protein sequence ID" value="KER28048.1"/>
    <property type="molecule type" value="Genomic_DNA"/>
</dbReference>
<protein>
    <submittedName>
        <fullName evidence="1">Uncharacterized protein</fullName>
    </submittedName>
</protein>
<name>A0A074ZL16_OPIVI</name>